<dbReference type="AlphaFoldDB" id="A0A2I0LAH8"/>
<evidence type="ECO:0000313" key="2">
    <source>
        <dbReference type="Proteomes" id="UP000233551"/>
    </source>
</evidence>
<name>A0A2I0LAH8_PUNGR</name>
<dbReference type="EMBL" id="PGOL01000081">
    <property type="protein sequence ID" value="PKI77694.1"/>
    <property type="molecule type" value="Genomic_DNA"/>
</dbReference>
<keyword evidence="2" id="KW-1185">Reference proteome</keyword>
<reference evidence="1 2" key="1">
    <citation type="submission" date="2017-11" db="EMBL/GenBank/DDBJ databases">
        <title>De-novo sequencing of pomegranate (Punica granatum L.) genome.</title>
        <authorList>
            <person name="Akparov Z."/>
            <person name="Amiraslanov A."/>
            <person name="Hajiyeva S."/>
            <person name="Abbasov M."/>
            <person name="Kaur K."/>
            <person name="Hamwieh A."/>
            <person name="Solovyev V."/>
            <person name="Salamov A."/>
            <person name="Braich B."/>
            <person name="Kosarev P."/>
            <person name="Mahmoud A."/>
            <person name="Hajiyev E."/>
            <person name="Babayeva S."/>
            <person name="Izzatullayeva V."/>
            <person name="Mammadov A."/>
            <person name="Mammadov A."/>
            <person name="Sharifova S."/>
            <person name="Ojaghi J."/>
            <person name="Eynullazada K."/>
            <person name="Bayramov B."/>
            <person name="Abdulazimova A."/>
            <person name="Shahmuradov I."/>
        </authorList>
    </citation>
    <scope>NUCLEOTIDE SEQUENCE [LARGE SCALE GENOMIC DNA]</scope>
    <source>
        <strain evidence="2">cv. AG2017</strain>
        <tissue evidence="1">Leaf</tissue>
    </source>
</reference>
<dbReference type="Proteomes" id="UP000233551">
    <property type="component" value="Unassembled WGS sequence"/>
</dbReference>
<accession>A0A2I0LAH8</accession>
<proteinExistence type="predicted"/>
<organism evidence="1 2">
    <name type="scientific">Punica granatum</name>
    <name type="common">Pomegranate</name>
    <dbReference type="NCBI Taxonomy" id="22663"/>
    <lineage>
        <taxon>Eukaryota</taxon>
        <taxon>Viridiplantae</taxon>
        <taxon>Streptophyta</taxon>
        <taxon>Embryophyta</taxon>
        <taxon>Tracheophyta</taxon>
        <taxon>Spermatophyta</taxon>
        <taxon>Magnoliopsida</taxon>
        <taxon>eudicotyledons</taxon>
        <taxon>Gunneridae</taxon>
        <taxon>Pentapetalae</taxon>
        <taxon>rosids</taxon>
        <taxon>malvids</taxon>
        <taxon>Myrtales</taxon>
        <taxon>Lythraceae</taxon>
        <taxon>Punica</taxon>
    </lineage>
</organism>
<sequence>MSCKPPSCLITRLGNTSVLPKWLRRGTPTIPGHPVVMGPPGFHRATHKNRAASIRAKNASIPRSCAREGGYAEEVGELTPNGRERVGPKDALGYGRGPLDERRVLFDCGRQLRPLEVEYCMFGVLKLHGDPQEDPIHRSFREHDHISDDALNPEPSRCPSGVAKLCAPEFYLVGASMSKSLRNAAREYLPSRGRATDACEKESPLTVYDP</sequence>
<evidence type="ECO:0000313" key="1">
    <source>
        <dbReference type="EMBL" id="PKI77694.1"/>
    </source>
</evidence>
<protein>
    <submittedName>
        <fullName evidence="1">Uncharacterized protein</fullName>
    </submittedName>
</protein>
<comment type="caution">
    <text evidence="1">The sequence shown here is derived from an EMBL/GenBank/DDBJ whole genome shotgun (WGS) entry which is preliminary data.</text>
</comment>
<gene>
    <name evidence="1" type="ORF">CRG98_001924</name>
</gene>